<keyword evidence="4" id="KW-1185">Reference proteome</keyword>
<evidence type="ECO:0000313" key="4">
    <source>
        <dbReference type="Proteomes" id="UP000198788"/>
    </source>
</evidence>
<evidence type="ECO:0000256" key="1">
    <source>
        <dbReference type="SAM" id="MobiDB-lite"/>
    </source>
</evidence>
<feature type="transmembrane region" description="Helical" evidence="2">
    <location>
        <begin position="98"/>
        <end position="120"/>
    </location>
</feature>
<feature type="transmembrane region" description="Helical" evidence="2">
    <location>
        <begin position="126"/>
        <end position="144"/>
    </location>
</feature>
<feature type="region of interest" description="Disordered" evidence="1">
    <location>
        <begin position="1"/>
        <end position="24"/>
    </location>
</feature>
<evidence type="ECO:0000313" key="3">
    <source>
        <dbReference type="EMBL" id="SFS70718.1"/>
    </source>
</evidence>
<keyword evidence="2" id="KW-0472">Membrane</keyword>
<sequence>MTFGIRTGAPASGDPQAIGAEPSRPRRGGYWLGLLAQLATSTITLGLLPFISQFRLNGATFATLAAPAALALLNVTAVAAVLMLLVDLALRALGWRNPWVYAGSCALAALIFYVGLALGVGLINPIFALYVAVWPMAVGGWVLGRSRRRSAVGR</sequence>
<accession>A0A1I6S1V3</accession>
<dbReference type="Proteomes" id="UP000198788">
    <property type="component" value="Unassembled WGS sequence"/>
</dbReference>
<organism evidence="3 4">
    <name type="scientific">Brevundimonas viscosa</name>
    <dbReference type="NCBI Taxonomy" id="871741"/>
    <lineage>
        <taxon>Bacteria</taxon>
        <taxon>Pseudomonadati</taxon>
        <taxon>Pseudomonadota</taxon>
        <taxon>Alphaproteobacteria</taxon>
        <taxon>Caulobacterales</taxon>
        <taxon>Caulobacteraceae</taxon>
        <taxon>Brevundimonas</taxon>
    </lineage>
</organism>
<name>A0A1I6S1V3_9CAUL</name>
<reference evidence="4" key="1">
    <citation type="submission" date="2016-10" db="EMBL/GenBank/DDBJ databases">
        <authorList>
            <person name="Varghese N."/>
            <person name="Submissions S."/>
        </authorList>
    </citation>
    <scope>NUCLEOTIDE SEQUENCE [LARGE SCALE GENOMIC DNA]</scope>
    <source>
        <strain evidence="4">CGMCC 1.10683</strain>
    </source>
</reference>
<gene>
    <name evidence="3" type="ORF">SAMN05192570_2084</name>
</gene>
<feature type="transmembrane region" description="Helical" evidence="2">
    <location>
        <begin position="64"/>
        <end position="86"/>
    </location>
</feature>
<proteinExistence type="predicted"/>
<dbReference type="EMBL" id="FOZV01000004">
    <property type="protein sequence ID" value="SFS70718.1"/>
    <property type="molecule type" value="Genomic_DNA"/>
</dbReference>
<dbReference type="AlphaFoldDB" id="A0A1I6S1V3"/>
<dbReference type="STRING" id="871741.SAMN05192570_2084"/>
<keyword evidence="2" id="KW-1133">Transmembrane helix</keyword>
<keyword evidence="2" id="KW-0812">Transmembrane</keyword>
<dbReference type="RefSeq" id="WP_092310025.1">
    <property type="nucleotide sequence ID" value="NZ_FOZV01000004.1"/>
</dbReference>
<protein>
    <submittedName>
        <fullName evidence="3">Uncharacterized protein</fullName>
    </submittedName>
</protein>
<feature type="transmembrane region" description="Helical" evidence="2">
    <location>
        <begin position="30"/>
        <end position="52"/>
    </location>
</feature>
<evidence type="ECO:0000256" key="2">
    <source>
        <dbReference type="SAM" id="Phobius"/>
    </source>
</evidence>